<keyword evidence="1" id="KW-0521">NADP</keyword>
<dbReference type="AlphaFoldDB" id="A0AAN6YQD2"/>
<dbReference type="InterPro" id="IPR036812">
    <property type="entry name" value="NAD(P)_OxRdtase_dom_sf"/>
</dbReference>
<name>A0AAN6YQD2_9PEZI</name>
<dbReference type="Pfam" id="PF00248">
    <property type="entry name" value="Aldo_ket_red"/>
    <property type="match status" value="1"/>
</dbReference>
<gene>
    <name evidence="5" type="ORF">QBC38DRAFT_427744</name>
</gene>
<sequence>MPRILNNLAIPLQSYLPLIPNGPPAKTLLARYRLLSPTASIWVSPLCLGSLNFGNAWKDFLGECTSESTEEILDHFFSQGGNFIDTSNNYQFEQAETRIGNWMKKHNNRDQLVIATKYSTNYQTLPSSQPQKQQILVNYTGNGNKSLTLSVEASLKKLQTSYIDILYVHWYDFSTSIPELMHSLNRLVLSGKVLYLGISDTPAWVVSKANEYARCNGLRQFVVYQGKWSAATRDFERDILPMCKADGMGIAPWGVLGGGQFFIGEGKTEGRKWGQTETEKKVSEVLAKIAEKKGCEISGVALAYVASKTPYVFPIVGCRTLKHLEGNIKGLEVTLSGEEIKEIEGAVPEFDLGFPMNFMYLGSEGVPENKGEVFTMSMGGTLDHVGEVKGFARE</sequence>
<dbReference type="InterPro" id="IPR023210">
    <property type="entry name" value="NADP_OxRdtase_dom"/>
</dbReference>
<evidence type="ECO:0000313" key="6">
    <source>
        <dbReference type="Proteomes" id="UP001301958"/>
    </source>
</evidence>
<keyword evidence="2" id="KW-0560">Oxidoreductase</keyword>
<dbReference type="SUPFAM" id="SSF51430">
    <property type="entry name" value="NAD(P)-linked oxidoreductase"/>
    <property type="match status" value="1"/>
</dbReference>
<proteinExistence type="inferred from homology"/>
<evidence type="ECO:0000259" key="4">
    <source>
        <dbReference type="Pfam" id="PF00248"/>
    </source>
</evidence>
<dbReference type="Gene3D" id="3.20.20.100">
    <property type="entry name" value="NADP-dependent oxidoreductase domain"/>
    <property type="match status" value="1"/>
</dbReference>
<keyword evidence="6" id="KW-1185">Reference proteome</keyword>
<reference evidence="5" key="2">
    <citation type="submission" date="2023-05" db="EMBL/GenBank/DDBJ databases">
        <authorList>
            <consortium name="Lawrence Berkeley National Laboratory"/>
            <person name="Steindorff A."/>
            <person name="Hensen N."/>
            <person name="Bonometti L."/>
            <person name="Westerberg I."/>
            <person name="Brannstrom I.O."/>
            <person name="Guillou S."/>
            <person name="Cros-Aarteil S."/>
            <person name="Calhoun S."/>
            <person name="Haridas S."/>
            <person name="Kuo A."/>
            <person name="Mondo S."/>
            <person name="Pangilinan J."/>
            <person name="Riley R."/>
            <person name="Labutti K."/>
            <person name="Andreopoulos B."/>
            <person name="Lipzen A."/>
            <person name="Chen C."/>
            <person name="Yanf M."/>
            <person name="Daum C."/>
            <person name="Ng V."/>
            <person name="Clum A."/>
            <person name="Ohm R."/>
            <person name="Martin F."/>
            <person name="Silar P."/>
            <person name="Natvig D."/>
            <person name="Lalanne C."/>
            <person name="Gautier V."/>
            <person name="Ament-Velasquez S.L."/>
            <person name="Kruys A."/>
            <person name="Hutchinson M.I."/>
            <person name="Powell A.J."/>
            <person name="Barry K."/>
            <person name="Miller A.N."/>
            <person name="Grigoriev I.V."/>
            <person name="Debuchy R."/>
            <person name="Gladieux P."/>
            <person name="Thoren M.H."/>
            <person name="Johannesson H."/>
        </authorList>
    </citation>
    <scope>NUCLEOTIDE SEQUENCE</scope>
    <source>
        <strain evidence="5">CBS 990.96</strain>
    </source>
</reference>
<comment type="similarity">
    <text evidence="3">Belongs to the aldo/keto reductase family. Aldo/keto reductase 2 subfamily.</text>
</comment>
<evidence type="ECO:0000313" key="5">
    <source>
        <dbReference type="EMBL" id="KAK4222181.1"/>
    </source>
</evidence>
<evidence type="ECO:0000256" key="2">
    <source>
        <dbReference type="ARBA" id="ARBA00023002"/>
    </source>
</evidence>
<protein>
    <submittedName>
        <fullName evidence="5">NADP-dependent oxidoreductase domain-containing protein</fullName>
    </submittedName>
</protein>
<reference evidence="5" key="1">
    <citation type="journal article" date="2023" name="Mol. Phylogenet. Evol.">
        <title>Genome-scale phylogeny and comparative genomics of the fungal order Sordariales.</title>
        <authorList>
            <person name="Hensen N."/>
            <person name="Bonometti L."/>
            <person name="Westerberg I."/>
            <person name="Brannstrom I.O."/>
            <person name="Guillou S."/>
            <person name="Cros-Aarteil S."/>
            <person name="Calhoun S."/>
            <person name="Haridas S."/>
            <person name="Kuo A."/>
            <person name="Mondo S."/>
            <person name="Pangilinan J."/>
            <person name="Riley R."/>
            <person name="LaButti K."/>
            <person name="Andreopoulos B."/>
            <person name="Lipzen A."/>
            <person name="Chen C."/>
            <person name="Yan M."/>
            <person name="Daum C."/>
            <person name="Ng V."/>
            <person name="Clum A."/>
            <person name="Steindorff A."/>
            <person name="Ohm R.A."/>
            <person name="Martin F."/>
            <person name="Silar P."/>
            <person name="Natvig D.O."/>
            <person name="Lalanne C."/>
            <person name="Gautier V."/>
            <person name="Ament-Velasquez S.L."/>
            <person name="Kruys A."/>
            <person name="Hutchinson M.I."/>
            <person name="Powell A.J."/>
            <person name="Barry K."/>
            <person name="Miller A.N."/>
            <person name="Grigoriev I.V."/>
            <person name="Debuchy R."/>
            <person name="Gladieux P."/>
            <person name="Hiltunen Thoren M."/>
            <person name="Johannesson H."/>
        </authorList>
    </citation>
    <scope>NUCLEOTIDE SEQUENCE</scope>
    <source>
        <strain evidence="5">CBS 990.96</strain>
    </source>
</reference>
<dbReference type="PANTHER" id="PTHR43364:SF7">
    <property type="entry name" value="NADP-DEPENDENT OXIDOREDUCTASE DOMAIN-CONTAINING PROTEIN-RELATED"/>
    <property type="match status" value="1"/>
</dbReference>
<comment type="caution">
    <text evidence="5">The sequence shown here is derived from an EMBL/GenBank/DDBJ whole genome shotgun (WGS) entry which is preliminary data.</text>
</comment>
<dbReference type="InterPro" id="IPR050523">
    <property type="entry name" value="AKR_Detox_Biosynth"/>
</dbReference>
<dbReference type="PANTHER" id="PTHR43364">
    <property type="entry name" value="NADH-SPECIFIC METHYLGLYOXAL REDUCTASE-RELATED"/>
    <property type="match status" value="1"/>
</dbReference>
<evidence type="ECO:0000256" key="3">
    <source>
        <dbReference type="ARBA" id="ARBA00038157"/>
    </source>
</evidence>
<feature type="domain" description="NADP-dependent oxidoreductase" evidence="4">
    <location>
        <begin position="45"/>
        <end position="346"/>
    </location>
</feature>
<dbReference type="Proteomes" id="UP001301958">
    <property type="component" value="Unassembled WGS sequence"/>
</dbReference>
<organism evidence="5 6">
    <name type="scientific">Podospora fimiseda</name>
    <dbReference type="NCBI Taxonomy" id="252190"/>
    <lineage>
        <taxon>Eukaryota</taxon>
        <taxon>Fungi</taxon>
        <taxon>Dikarya</taxon>
        <taxon>Ascomycota</taxon>
        <taxon>Pezizomycotina</taxon>
        <taxon>Sordariomycetes</taxon>
        <taxon>Sordariomycetidae</taxon>
        <taxon>Sordariales</taxon>
        <taxon>Podosporaceae</taxon>
        <taxon>Podospora</taxon>
    </lineage>
</organism>
<evidence type="ECO:0000256" key="1">
    <source>
        <dbReference type="ARBA" id="ARBA00022857"/>
    </source>
</evidence>
<dbReference type="GO" id="GO:0016491">
    <property type="term" value="F:oxidoreductase activity"/>
    <property type="evidence" value="ECO:0007669"/>
    <property type="project" value="UniProtKB-KW"/>
</dbReference>
<dbReference type="EMBL" id="MU865486">
    <property type="protein sequence ID" value="KAK4222181.1"/>
    <property type="molecule type" value="Genomic_DNA"/>
</dbReference>
<accession>A0AAN6YQD2</accession>